<evidence type="ECO:0000313" key="2">
    <source>
        <dbReference type="Proteomes" id="UP001153069"/>
    </source>
</evidence>
<accession>A0A9N8HBG2</accession>
<evidence type="ECO:0000313" key="1">
    <source>
        <dbReference type="EMBL" id="CAB9506697.1"/>
    </source>
</evidence>
<gene>
    <name evidence="1" type="ORF">SEMRO_275_G105830.1</name>
</gene>
<sequence>MNTTSTLTTTSLPCMSLAAELNNQLVESILRGEDSNVVCCYFKSAFTALDISINDPIIANLANSGNGAVEGGASSTGTINYPAPEALPGIASLGISLNDSGGANVSNCHYDARVNKDGVAPSPPPHTGSQWIATAIPGMADTGFYIANQAVSFKLGDQGNTVCPNATGLFLLFNMAIALHSDGLKQGDNNKLDQACVFYTTCIQFLTKGSFQYRDKELVNTIALFCFNNAAQVLYRCLNSPDVAASILRSMESFMSKYRCNVSQEILSNILANAVLIPTSPLRAANAA</sequence>
<protein>
    <submittedName>
        <fullName evidence="1">Uncharacterized protein</fullName>
    </submittedName>
</protein>
<dbReference type="AlphaFoldDB" id="A0A9N8HBG2"/>
<comment type="caution">
    <text evidence="1">The sequence shown here is derived from an EMBL/GenBank/DDBJ whole genome shotgun (WGS) entry which is preliminary data.</text>
</comment>
<dbReference type="Proteomes" id="UP001153069">
    <property type="component" value="Unassembled WGS sequence"/>
</dbReference>
<reference evidence="1" key="1">
    <citation type="submission" date="2020-06" db="EMBL/GenBank/DDBJ databases">
        <authorList>
            <consortium name="Plant Systems Biology data submission"/>
        </authorList>
    </citation>
    <scope>NUCLEOTIDE SEQUENCE</scope>
    <source>
        <strain evidence="1">D6</strain>
    </source>
</reference>
<organism evidence="1 2">
    <name type="scientific">Seminavis robusta</name>
    <dbReference type="NCBI Taxonomy" id="568900"/>
    <lineage>
        <taxon>Eukaryota</taxon>
        <taxon>Sar</taxon>
        <taxon>Stramenopiles</taxon>
        <taxon>Ochrophyta</taxon>
        <taxon>Bacillariophyta</taxon>
        <taxon>Bacillariophyceae</taxon>
        <taxon>Bacillariophycidae</taxon>
        <taxon>Naviculales</taxon>
        <taxon>Naviculaceae</taxon>
        <taxon>Seminavis</taxon>
    </lineage>
</organism>
<name>A0A9N8HBG2_9STRA</name>
<keyword evidence="2" id="KW-1185">Reference proteome</keyword>
<dbReference type="EMBL" id="CAICTM010000274">
    <property type="protein sequence ID" value="CAB9506697.1"/>
    <property type="molecule type" value="Genomic_DNA"/>
</dbReference>
<proteinExistence type="predicted"/>